<keyword evidence="4" id="KW-0067">ATP-binding</keyword>
<keyword evidence="8" id="KW-1185">Reference proteome</keyword>
<evidence type="ECO:0000313" key="7">
    <source>
        <dbReference type="EMBL" id="EGR34669.1"/>
    </source>
</evidence>
<protein>
    <submittedName>
        <fullName evidence="7">Uncharacterized protein</fullName>
    </submittedName>
</protein>
<dbReference type="EMBL" id="GL983058">
    <property type="protein sequence ID" value="EGR34669.1"/>
    <property type="molecule type" value="Genomic_DNA"/>
</dbReference>
<dbReference type="InterPro" id="IPR001650">
    <property type="entry name" value="Helicase_C-like"/>
</dbReference>
<keyword evidence="3" id="KW-0347">Helicase</keyword>
<name>G0QJC9_ICHMU</name>
<dbReference type="GO" id="GO:0005524">
    <property type="term" value="F:ATP binding"/>
    <property type="evidence" value="ECO:0007669"/>
    <property type="project" value="UniProtKB-KW"/>
</dbReference>
<dbReference type="GO" id="GO:0004386">
    <property type="term" value="F:helicase activity"/>
    <property type="evidence" value="ECO:0007669"/>
    <property type="project" value="UniProtKB-KW"/>
</dbReference>
<dbReference type="OrthoDB" id="66977at2759"/>
<feature type="domain" description="Helicase C-terminal" evidence="6">
    <location>
        <begin position="300"/>
        <end position="448"/>
    </location>
</feature>
<evidence type="ECO:0000256" key="1">
    <source>
        <dbReference type="ARBA" id="ARBA00022741"/>
    </source>
</evidence>
<dbReference type="SUPFAM" id="SSF52540">
    <property type="entry name" value="P-loop containing nucleoside triphosphate hydrolases"/>
    <property type="match status" value="1"/>
</dbReference>
<dbReference type="InterPro" id="IPR027417">
    <property type="entry name" value="P-loop_NTPase"/>
</dbReference>
<dbReference type="Pfam" id="PF00270">
    <property type="entry name" value="DEAD"/>
    <property type="match status" value="1"/>
</dbReference>
<sequence>MKNNQIQSLSVLLKATPFKNPHQQEEYQQELQQTSNNDLVIISDPPLRKHSKLNPEQQSQQQINPQYQINSSPLEIIEQPSPNLKQENPYQFNELLLPGQEPLPVHDNQQLIVKTIRRNQVTVISGNTGCGKSTQIPKFIAIQNVQSKIIVTQPRRVAAIALAQRVSEELKSPLGVRVGYQIGQESRQNKSTQILYVTIGIFLQKLVNDPEGFLSEYTHIILDEVHERGIESDFALIALKTFLSLQKESSEVKLVIMSATLNKEIFLNYFSENQLNSLKEEIEMDQFQTENYFLQQKFSTLNQLYNVNGSILIFLPGYNEIIKMRQTLEDYIMKSPVQQIKQFPYKILELHSSLGDVNTRELLGQQKYQKIILATNIAESSITIPFCFVVFDFCLTKEINYNHSNGIERLQLAWSSKASIIQRAGRVYIYIIYIVCLFDYYFQDWQKL</sequence>
<evidence type="ECO:0000256" key="4">
    <source>
        <dbReference type="ARBA" id="ARBA00022840"/>
    </source>
</evidence>
<evidence type="ECO:0000259" key="5">
    <source>
        <dbReference type="PROSITE" id="PS51192"/>
    </source>
</evidence>
<dbReference type="AlphaFoldDB" id="G0QJC9"/>
<dbReference type="OMA" id="VIDCGMY"/>
<dbReference type="PROSITE" id="PS51194">
    <property type="entry name" value="HELICASE_CTER"/>
    <property type="match status" value="1"/>
</dbReference>
<keyword evidence="2" id="KW-0378">Hydrolase</keyword>
<dbReference type="Pfam" id="PF00271">
    <property type="entry name" value="Helicase_C"/>
    <property type="match status" value="1"/>
</dbReference>
<reference evidence="7 8" key="1">
    <citation type="submission" date="2011-07" db="EMBL/GenBank/DDBJ databases">
        <authorList>
            <person name="Coyne R."/>
            <person name="Brami D."/>
            <person name="Johnson J."/>
            <person name="Hostetler J."/>
            <person name="Hannick L."/>
            <person name="Clark T."/>
            <person name="Cassidy-Hanley D."/>
            <person name="Inman J."/>
        </authorList>
    </citation>
    <scope>NUCLEOTIDE SEQUENCE [LARGE SCALE GENOMIC DNA]</scope>
    <source>
        <strain evidence="7 8">G5</strain>
    </source>
</reference>
<dbReference type="InParanoid" id="G0QJC9"/>
<dbReference type="GO" id="GO:0003723">
    <property type="term" value="F:RNA binding"/>
    <property type="evidence" value="ECO:0007669"/>
    <property type="project" value="TreeGrafter"/>
</dbReference>
<dbReference type="SMART" id="SM00487">
    <property type="entry name" value="DEXDc"/>
    <property type="match status" value="1"/>
</dbReference>
<feature type="domain" description="Helicase ATP-binding" evidence="5">
    <location>
        <begin position="113"/>
        <end position="279"/>
    </location>
</feature>
<dbReference type="RefSeq" id="XP_004039973.1">
    <property type="nucleotide sequence ID" value="XM_004039925.1"/>
</dbReference>
<dbReference type="Gene3D" id="3.40.50.300">
    <property type="entry name" value="P-loop containing nucleotide triphosphate hydrolases"/>
    <property type="match status" value="2"/>
</dbReference>
<evidence type="ECO:0000256" key="3">
    <source>
        <dbReference type="ARBA" id="ARBA00022806"/>
    </source>
</evidence>
<dbReference type="InterPro" id="IPR011545">
    <property type="entry name" value="DEAD/DEAH_box_helicase_dom"/>
</dbReference>
<accession>G0QJC9</accession>
<evidence type="ECO:0000259" key="6">
    <source>
        <dbReference type="PROSITE" id="PS51194"/>
    </source>
</evidence>
<evidence type="ECO:0000256" key="2">
    <source>
        <dbReference type="ARBA" id="ARBA00022801"/>
    </source>
</evidence>
<proteinExistence type="predicted"/>
<dbReference type="InterPro" id="IPR014001">
    <property type="entry name" value="Helicase_ATP-bd"/>
</dbReference>
<dbReference type="PANTHER" id="PTHR18934:SF221">
    <property type="entry name" value="ATP-DEPENDENT RNA HELICASE DHX34-RELATED"/>
    <property type="match status" value="1"/>
</dbReference>
<dbReference type="PROSITE" id="PS51192">
    <property type="entry name" value="HELICASE_ATP_BIND_1"/>
    <property type="match status" value="1"/>
</dbReference>
<dbReference type="Proteomes" id="UP000008983">
    <property type="component" value="Unassembled WGS sequence"/>
</dbReference>
<dbReference type="PANTHER" id="PTHR18934">
    <property type="entry name" value="ATP-DEPENDENT RNA HELICASE"/>
    <property type="match status" value="1"/>
</dbReference>
<dbReference type="eggNOG" id="KOG0920">
    <property type="taxonomic scope" value="Eukaryota"/>
</dbReference>
<dbReference type="GeneID" id="14910866"/>
<gene>
    <name evidence="7" type="ORF">IMG5_004170</name>
</gene>
<dbReference type="CDD" id="cd17917">
    <property type="entry name" value="DEXHc_RHA-like"/>
    <property type="match status" value="1"/>
</dbReference>
<keyword evidence="1" id="KW-0547">Nucleotide-binding</keyword>
<evidence type="ECO:0000313" key="8">
    <source>
        <dbReference type="Proteomes" id="UP000008983"/>
    </source>
</evidence>
<dbReference type="STRING" id="857967.G0QJC9"/>
<organism evidence="7 8">
    <name type="scientific">Ichthyophthirius multifiliis</name>
    <name type="common">White spot disease agent</name>
    <name type="synonym">Ich</name>
    <dbReference type="NCBI Taxonomy" id="5932"/>
    <lineage>
        <taxon>Eukaryota</taxon>
        <taxon>Sar</taxon>
        <taxon>Alveolata</taxon>
        <taxon>Ciliophora</taxon>
        <taxon>Intramacronucleata</taxon>
        <taxon>Oligohymenophorea</taxon>
        <taxon>Hymenostomatida</taxon>
        <taxon>Ophryoglenina</taxon>
        <taxon>Ichthyophthirius</taxon>
    </lineage>
</organism>
<dbReference type="CDD" id="cd18791">
    <property type="entry name" value="SF2_C_RHA"/>
    <property type="match status" value="1"/>
</dbReference>
<dbReference type="GO" id="GO:0016787">
    <property type="term" value="F:hydrolase activity"/>
    <property type="evidence" value="ECO:0007669"/>
    <property type="project" value="UniProtKB-KW"/>
</dbReference>